<dbReference type="InterPro" id="IPR038296">
    <property type="entry name" value="ParD_sf"/>
</dbReference>
<evidence type="ECO:0000256" key="3">
    <source>
        <dbReference type="ARBA" id="ARBA00022649"/>
    </source>
</evidence>
<evidence type="ECO:0000256" key="2">
    <source>
        <dbReference type="ARBA" id="ARBA00017940"/>
    </source>
</evidence>
<evidence type="ECO:0000313" key="7">
    <source>
        <dbReference type="Proteomes" id="UP001569428"/>
    </source>
</evidence>
<gene>
    <name evidence="6" type="ORF">ACCI49_21855</name>
</gene>
<dbReference type="EMBL" id="JBGMEK010000105">
    <property type="protein sequence ID" value="MFA0813539.1"/>
    <property type="molecule type" value="Genomic_DNA"/>
</dbReference>
<protein>
    <recommendedName>
        <fullName evidence="2">Antitoxin ParD</fullName>
    </recommendedName>
</protein>
<comment type="function">
    <text evidence="4">Antitoxin component of a type II toxin-antitoxin (TA) system. Neutralizes the effect of toxin ParE.</text>
</comment>
<dbReference type="InterPro" id="IPR010985">
    <property type="entry name" value="Ribbon_hlx_hlx"/>
</dbReference>
<evidence type="ECO:0000256" key="4">
    <source>
        <dbReference type="ARBA" id="ARBA00037106"/>
    </source>
</evidence>
<accession>A0ABV4P5B7</accession>
<comment type="similarity">
    <text evidence="1">Belongs to the ParD antitoxin family.</text>
</comment>
<name>A0ABV4P5B7_9GAMM</name>
<dbReference type="InterPro" id="IPR022789">
    <property type="entry name" value="ParD"/>
</dbReference>
<feature type="region of interest" description="Disordered" evidence="5">
    <location>
        <begin position="55"/>
        <end position="92"/>
    </location>
</feature>
<dbReference type="Gene3D" id="6.10.10.120">
    <property type="entry name" value="Antitoxin ParD1-like"/>
    <property type="match status" value="1"/>
</dbReference>
<sequence>MANTSMTLGAHWEAFIRDQVGSGRYGSASEVVRDALRQMEEKQSQLEALREHLSKGMAQAQRGEFSDLTPEGIERQLDLEDQISNGRISNNE</sequence>
<feature type="compositionally biased region" description="Polar residues" evidence="5">
    <location>
        <begin position="82"/>
        <end position="92"/>
    </location>
</feature>
<dbReference type="PANTHER" id="PTHR36582">
    <property type="entry name" value="ANTITOXIN PARD"/>
    <property type="match status" value="1"/>
</dbReference>
<dbReference type="Proteomes" id="UP001569428">
    <property type="component" value="Unassembled WGS sequence"/>
</dbReference>
<keyword evidence="7" id="KW-1185">Reference proteome</keyword>
<keyword evidence="3" id="KW-1277">Toxin-antitoxin system</keyword>
<dbReference type="SUPFAM" id="SSF47598">
    <property type="entry name" value="Ribbon-helix-helix"/>
    <property type="match status" value="1"/>
</dbReference>
<evidence type="ECO:0000256" key="1">
    <source>
        <dbReference type="ARBA" id="ARBA00008580"/>
    </source>
</evidence>
<evidence type="ECO:0000256" key="5">
    <source>
        <dbReference type="SAM" id="MobiDB-lite"/>
    </source>
</evidence>
<dbReference type="Pfam" id="PF03693">
    <property type="entry name" value="ParD_antitoxin"/>
    <property type="match status" value="1"/>
</dbReference>
<reference evidence="6 7" key="1">
    <citation type="submission" date="2024-08" db="EMBL/GenBank/DDBJ databases">
        <authorList>
            <person name="Ishaq N."/>
        </authorList>
    </citation>
    <scope>NUCLEOTIDE SEQUENCE [LARGE SCALE GENOMIC DNA]</scope>
    <source>
        <strain evidence="6 7">DSM 18651</strain>
    </source>
</reference>
<dbReference type="PANTHER" id="PTHR36582:SF2">
    <property type="entry name" value="ANTITOXIN PARD"/>
    <property type="match status" value="1"/>
</dbReference>
<comment type="caution">
    <text evidence="6">The sequence shown here is derived from an EMBL/GenBank/DDBJ whole genome shotgun (WGS) entry which is preliminary data.</text>
</comment>
<dbReference type="NCBIfam" id="TIGR02606">
    <property type="entry name" value="antidote_CC2985"/>
    <property type="match status" value="1"/>
</dbReference>
<dbReference type="RefSeq" id="WP_371841355.1">
    <property type="nucleotide sequence ID" value="NZ_JBGMEK010000105.1"/>
</dbReference>
<evidence type="ECO:0000313" key="6">
    <source>
        <dbReference type="EMBL" id="MFA0813539.1"/>
    </source>
</evidence>
<organism evidence="6 7">
    <name type="scientific">Microbulbifer epialgicus</name>
    <dbReference type="NCBI Taxonomy" id="393907"/>
    <lineage>
        <taxon>Bacteria</taxon>
        <taxon>Pseudomonadati</taxon>
        <taxon>Pseudomonadota</taxon>
        <taxon>Gammaproteobacteria</taxon>
        <taxon>Cellvibrionales</taxon>
        <taxon>Microbulbiferaceae</taxon>
        <taxon>Microbulbifer</taxon>
    </lineage>
</organism>
<proteinExistence type="inferred from homology"/>